<name>A0A9Q9CR98_9FIRM</name>
<evidence type="ECO:0000313" key="2">
    <source>
        <dbReference type="Proteomes" id="UP001058072"/>
    </source>
</evidence>
<dbReference type="AlphaFoldDB" id="A0A9Q9CR98"/>
<gene>
    <name evidence="1" type="ORF">J0J70_00040</name>
</gene>
<reference evidence="1" key="1">
    <citation type="submission" date="2021-03" db="EMBL/GenBank/DDBJ databases">
        <title>Comparative Genomics and Metabolomics in the genus Turicibacter.</title>
        <authorList>
            <person name="Maki J."/>
            <person name="Looft T."/>
        </authorList>
    </citation>
    <scope>NUCLEOTIDE SEQUENCE</scope>
    <source>
        <strain evidence="1">ISU324</strain>
    </source>
</reference>
<dbReference type="RefSeq" id="WP_212725100.1">
    <property type="nucleotide sequence ID" value="NZ_CP071250.1"/>
</dbReference>
<accession>A0A9Q9CR98</accession>
<organism evidence="1 2">
    <name type="scientific">Turicibacter bilis</name>
    <dbReference type="NCBI Taxonomy" id="2735723"/>
    <lineage>
        <taxon>Bacteria</taxon>
        <taxon>Bacillati</taxon>
        <taxon>Bacillota</taxon>
        <taxon>Erysipelotrichia</taxon>
        <taxon>Erysipelotrichales</taxon>
        <taxon>Turicibacteraceae</taxon>
        <taxon>Turicibacter</taxon>
    </lineage>
</organism>
<proteinExistence type="predicted"/>
<dbReference type="Proteomes" id="UP001058072">
    <property type="component" value="Chromosome"/>
</dbReference>
<sequence length="119" mass="13505">MFQSTEHENAFNKLINISGGIEAVGSDVQAFIYLITSDLLRSKLEDLYYINDYNEIIANKEDKVPIEVWSSSEKGVYRLALHLFNPCHKCPSLYNLLGYSDLKTSQLIINAQKVLACMI</sequence>
<dbReference type="EMBL" id="CP071250">
    <property type="protein sequence ID" value="UUF08482.1"/>
    <property type="molecule type" value="Genomic_DNA"/>
</dbReference>
<evidence type="ECO:0000313" key="1">
    <source>
        <dbReference type="EMBL" id="UUF08482.1"/>
    </source>
</evidence>
<protein>
    <submittedName>
        <fullName evidence="1">Uncharacterized protein</fullName>
    </submittedName>
</protein>